<evidence type="ECO:0000256" key="1">
    <source>
        <dbReference type="SAM" id="Phobius"/>
    </source>
</evidence>
<keyword evidence="1" id="KW-0812">Transmembrane</keyword>
<organism evidence="2 3">
    <name type="scientific">Brevibacillus thermoruber</name>
    <dbReference type="NCBI Taxonomy" id="33942"/>
    <lineage>
        <taxon>Bacteria</taxon>
        <taxon>Bacillati</taxon>
        <taxon>Bacillota</taxon>
        <taxon>Bacilli</taxon>
        <taxon>Bacillales</taxon>
        <taxon>Paenibacillaceae</taxon>
        <taxon>Brevibacillus</taxon>
    </lineage>
</organism>
<keyword evidence="1" id="KW-0472">Membrane</keyword>
<dbReference type="Proteomes" id="UP001151071">
    <property type="component" value="Unassembled WGS sequence"/>
</dbReference>
<name>A0A9X3TSD5_9BACL</name>
<reference evidence="2" key="1">
    <citation type="submission" date="2022-12" db="EMBL/GenBank/DDBJ databases">
        <title>Draft genome sequence of the thermophilic strain Brevibacillus thermoruber HT42, isolated from Los Humeros, Puebla, Mexico, with biotechnological potential.</title>
        <authorList>
            <person name="Lara Sanchez J."/>
            <person name="Solis Palacios R."/>
            <person name="Bustos Baena A.S."/>
            <person name="Ruz Baez A.E."/>
            <person name="Espinosa Luna G."/>
            <person name="Oliart Ros R.M."/>
        </authorList>
    </citation>
    <scope>NUCLEOTIDE SEQUENCE</scope>
    <source>
        <strain evidence="2">HT42</strain>
    </source>
</reference>
<keyword evidence="1" id="KW-1133">Transmembrane helix</keyword>
<proteinExistence type="predicted"/>
<protein>
    <submittedName>
        <fullName evidence="2">Uncharacterized protein</fullName>
    </submittedName>
</protein>
<dbReference type="RefSeq" id="WP_271140479.1">
    <property type="nucleotide sequence ID" value="NZ_JAPYYP010000021.1"/>
</dbReference>
<evidence type="ECO:0000313" key="2">
    <source>
        <dbReference type="EMBL" id="MDA5109737.1"/>
    </source>
</evidence>
<feature type="transmembrane region" description="Helical" evidence="1">
    <location>
        <begin position="59"/>
        <end position="83"/>
    </location>
</feature>
<keyword evidence="3" id="KW-1185">Reference proteome</keyword>
<evidence type="ECO:0000313" key="3">
    <source>
        <dbReference type="Proteomes" id="UP001151071"/>
    </source>
</evidence>
<accession>A0A9X3TSD5</accession>
<gene>
    <name evidence="2" type="ORF">O3V59_15325</name>
</gene>
<comment type="caution">
    <text evidence="2">The sequence shown here is derived from an EMBL/GenBank/DDBJ whole genome shotgun (WGS) entry which is preliminary data.</text>
</comment>
<feature type="transmembrane region" description="Helical" evidence="1">
    <location>
        <begin position="18"/>
        <end position="39"/>
    </location>
</feature>
<dbReference type="AlphaFoldDB" id="A0A9X3TSD5"/>
<dbReference type="EMBL" id="JAPYYP010000021">
    <property type="protein sequence ID" value="MDA5109737.1"/>
    <property type="molecule type" value="Genomic_DNA"/>
</dbReference>
<sequence length="177" mass="20600">MRTDETVYYREVQRFRQIWLWTIVIAIDILMVSTFSYDFYQRIFLGRTVDEPMSAAEAWITWMLLGIVLPFLITALFLSKLVVEVTEQGVSIRYFPFVRRRIPYTGIASHEVCQFSPFWDFGGWGIRWFPGGWAYIVSGNRGVKLRLNDNKLLIIGSHHPEKLAEAIAEAMGDRRDG</sequence>